<keyword evidence="6" id="KW-0902">Two-component regulatory system</keyword>
<evidence type="ECO:0000256" key="1">
    <source>
        <dbReference type="ARBA" id="ARBA00000085"/>
    </source>
</evidence>
<dbReference type="InterPro" id="IPR036097">
    <property type="entry name" value="HisK_dim/P_sf"/>
</dbReference>
<evidence type="ECO:0000256" key="5">
    <source>
        <dbReference type="ARBA" id="ARBA00022777"/>
    </source>
</evidence>
<reference evidence="8" key="1">
    <citation type="submission" date="2020-10" db="EMBL/GenBank/DDBJ databases">
        <authorList>
            <person name="Gilroy R."/>
        </authorList>
    </citation>
    <scope>NUCLEOTIDE SEQUENCE</scope>
    <source>
        <strain evidence="8">ChiSjej4B22-8349</strain>
    </source>
</reference>
<accession>A0A9D1N5I6</accession>
<sequence length="317" mass="35632">MAGYIAIAAAAAVVCLVAIFAARRHYEKRVKETYRHLLETLDRALSGKRGDVRFDESMDAALTERLNRLLRAYDVNHDAAGQERDAMKTLISDISHQIRTPLANIMLYSDLLREKEAEGKGAALAGRIRSQSEKLDFFMKELVRTSYIQQEMISMSPSMTDVEEIVDMACQMVELAAMKKNITILRNSGDERCCADSRWTAEALGNVLDNAVKYSDEGASVQVETVPYESFVCIRVRDFGPGIREDEQGKIFQRFYRSDDVRDKPGFGIGLYLVREILGKQGGYVKVESEPGKGTTMKLFLPRYEELAGGNGPERYL</sequence>
<dbReference type="InterPro" id="IPR004358">
    <property type="entry name" value="Sig_transdc_His_kin-like_C"/>
</dbReference>
<protein>
    <recommendedName>
        <fullName evidence="2">histidine kinase</fullName>
        <ecNumber evidence="2">2.7.13.3</ecNumber>
    </recommendedName>
</protein>
<evidence type="ECO:0000313" key="8">
    <source>
        <dbReference type="EMBL" id="HIU95240.1"/>
    </source>
</evidence>
<evidence type="ECO:0000259" key="7">
    <source>
        <dbReference type="PROSITE" id="PS50109"/>
    </source>
</evidence>
<dbReference type="InterPro" id="IPR005467">
    <property type="entry name" value="His_kinase_dom"/>
</dbReference>
<dbReference type="Pfam" id="PF02518">
    <property type="entry name" value="HATPase_c"/>
    <property type="match status" value="1"/>
</dbReference>
<evidence type="ECO:0000256" key="2">
    <source>
        <dbReference type="ARBA" id="ARBA00012438"/>
    </source>
</evidence>
<dbReference type="EMBL" id="DVOB01000018">
    <property type="protein sequence ID" value="HIU95240.1"/>
    <property type="molecule type" value="Genomic_DNA"/>
</dbReference>
<name>A0A9D1N5I6_9FIRM</name>
<reference evidence="8" key="2">
    <citation type="journal article" date="2021" name="PeerJ">
        <title>Extensive microbial diversity within the chicken gut microbiome revealed by metagenomics and culture.</title>
        <authorList>
            <person name="Gilroy R."/>
            <person name="Ravi A."/>
            <person name="Getino M."/>
            <person name="Pursley I."/>
            <person name="Horton D.L."/>
            <person name="Alikhan N.F."/>
            <person name="Baker D."/>
            <person name="Gharbi K."/>
            <person name="Hall N."/>
            <person name="Watson M."/>
            <person name="Adriaenssens E.M."/>
            <person name="Foster-Nyarko E."/>
            <person name="Jarju S."/>
            <person name="Secka A."/>
            <person name="Antonio M."/>
            <person name="Oren A."/>
            <person name="Chaudhuri R.R."/>
            <person name="La Ragione R."/>
            <person name="Hildebrand F."/>
            <person name="Pallen M.J."/>
        </authorList>
    </citation>
    <scope>NUCLEOTIDE SEQUENCE</scope>
    <source>
        <strain evidence="8">ChiSjej4B22-8349</strain>
    </source>
</reference>
<evidence type="ECO:0000256" key="4">
    <source>
        <dbReference type="ARBA" id="ARBA00022679"/>
    </source>
</evidence>
<keyword evidence="4" id="KW-0808">Transferase</keyword>
<dbReference type="CDD" id="cd00082">
    <property type="entry name" value="HisKA"/>
    <property type="match status" value="1"/>
</dbReference>
<dbReference type="SMART" id="SM00388">
    <property type="entry name" value="HisKA"/>
    <property type="match status" value="1"/>
</dbReference>
<comment type="caution">
    <text evidence="8">The sequence shown here is derived from an EMBL/GenBank/DDBJ whole genome shotgun (WGS) entry which is preliminary data.</text>
</comment>
<organism evidence="8 9">
    <name type="scientific">Candidatus Allocopromorpha excrementipullorum</name>
    <dbReference type="NCBI Taxonomy" id="2840743"/>
    <lineage>
        <taxon>Bacteria</taxon>
        <taxon>Bacillati</taxon>
        <taxon>Bacillota</taxon>
        <taxon>Clostridia</taxon>
        <taxon>Eubacteriales</taxon>
        <taxon>Eubacteriaceae</taxon>
        <taxon>Eubacteriaceae incertae sedis</taxon>
        <taxon>Candidatus Allocopromorpha</taxon>
    </lineage>
</organism>
<evidence type="ECO:0000256" key="3">
    <source>
        <dbReference type="ARBA" id="ARBA00022553"/>
    </source>
</evidence>
<dbReference type="PANTHER" id="PTHR43711">
    <property type="entry name" value="TWO-COMPONENT HISTIDINE KINASE"/>
    <property type="match status" value="1"/>
</dbReference>
<dbReference type="PROSITE" id="PS50109">
    <property type="entry name" value="HIS_KIN"/>
    <property type="match status" value="1"/>
</dbReference>
<evidence type="ECO:0000313" key="9">
    <source>
        <dbReference type="Proteomes" id="UP000824130"/>
    </source>
</evidence>
<dbReference type="InterPro" id="IPR050736">
    <property type="entry name" value="Sensor_HK_Regulatory"/>
</dbReference>
<evidence type="ECO:0000256" key="6">
    <source>
        <dbReference type="ARBA" id="ARBA00023012"/>
    </source>
</evidence>
<dbReference type="InterPro" id="IPR003661">
    <property type="entry name" value="HisK_dim/P_dom"/>
</dbReference>
<keyword evidence="5 8" id="KW-0418">Kinase</keyword>
<dbReference type="CDD" id="cd00075">
    <property type="entry name" value="HATPase"/>
    <property type="match status" value="1"/>
</dbReference>
<dbReference type="SUPFAM" id="SSF55874">
    <property type="entry name" value="ATPase domain of HSP90 chaperone/DNA topoisomerase II/histidine kinase"/>
    <property type="match status" value="1"/>
</dbReference>
<dbReference type="GO" id="GO:0000155">
    <property type="term" value="F:phosphorelay sensor kinase activity"/>
    <property type="evidence" value="ECO:0007669"/>
    <property type="project" value="InterPro"/>
</dbReference>
<dbReference type="PRINTS" id="PR00344">
    <property type="entry name" value="BCTRLSENSOR"/>
</dbReference>
<dbReference type="Pfam" id="PF00512">
    <property type="entry name" value="HisKA"/>
    <property type="match status" value="1"/>
</dbReference>
<dbReference type="Proteomes" id="UP000824130">
    <property type="component" value="Unassembled WGS sequence"/>
</dbReference>
<dbReference type="SUPFAM" id="SSF47384">
    <property type="entry name" value="Homodimeric domain of signal transducing histidine kinase"/>
    <property type="match status" value="1"/>
</dbReference>
<proteinExistence type="predicted"/>
<dbReference type="InterPro" id="IPR036890">
    <property type="entry name" value="HATPase_C_sf"/>
</dbReference>
<dbReference type="AlphaFoldDB" id="A0A9D1N5I6"/>
<feature type="domain" description="Histidine kinase" evidence="7">
    <location>
        <begin position="93"/>
        <end position="305"/>
    </location>
</feature>
<dbReference type="EC" id="2.7.13.3" evidence="2"/>
<dbReference type="PANTHER" id="PTHR43711:SF1">
    <property type="entry name" value="HISTIDINE KINASE 1"/>
    <property type="match status" value="1"/>
</dbReference>
<comment type="catalytic activity">
    <reaction evidence="1">
        <text>ATP + protein L-histidine = ADP + protein N-phospho-L-histidine.</text>
        <dbReference type="EC" id="2.7.13.3"/>
    </reaction>
</comment>
<dbReference type="Gene3D" id="1.10.287.130">
    <property type="match status" value="1"/>
</dbReference>
<gene>
    <name evidence="8" type="ORF">IAD25_00820</name>
</gene>
<keyword evidence="3" id="KW-0597">Phosphoprotein</keyword>
<dbReference type="SMART" id="SM00387">
    <property type="entry name" value="HATPase_c"/>
    <property type="match status" value="1"/>
</dbReference>
<dbReference type="Gene3D" id="3.30.565.10">
    <property type="entry name" value="Histidine kinase-like ATPase, C-terminal domain"/>
    <property type="match status" value="1"/>
</dbReference>
<dbReference type="InterPro" id="IPR003594">
    <property type="entry name" value="HATPase_dom"/>
</dbReference>